<feature type="region of interest" description="Disordered" evidence="1">
    <location>
        <begin position="1"/>
        <end position="85"/>
    </location>
</feature>
<sequence>MPSGYMYTARMRPIGSDSDLGRAETKARREPISSRQNFGASSPPPAAQHRGGKHPTRHSSRGSLVSRNTRRYAQHPGTHVGVSWTNNGRRTLETCASVLPQRRPGRAVRLANGKQRASCLTCGGRRGI</sequence>
<evidence type="ECO:0000256" key="1">
    <source>
        <dbReference type="SAM" id="MobiDB-lite"/>
    </source>
</evidence>
<dbReference type="AlphaFoldDB" id="A0A4Q9P2Y5"/>
<evidence type="ECO:0000313" key="2">
    <source>
        <dbReference type="EMBL" id="TBU57670.1"/>
    </source>
</evidence>
<feature type="compositionally biased region" description="Basic and acidic residues" evidence="1">
    <location>
        <begin position="19"/>
        <end position="32"/>
    </location>
</feature>
<reference evidence="2 3" key="1">
    <citation type="submission" date="2019-01" db="EMBL/GenBank/DDBJ databases">
        <title>Draft genome sequences of three monokaryotic isolates of the white-rot basidiomycete fungus Dichomitus squalens.</title>
        <authorList>
            <consortium name="DOE Joint Genome Institute"/>
            <person name="Lopez S.C."/>
            <person name="Andreopoulos B."/>
            <person name="Pangilinan J."/>
            <person name="Lipzen A."/>
            <person name="Riley R."/>
            <person name="Ahrendt S."/>
            <person name="Ng V."/>
            <person name="Barry K."/>
            <person name="Daum C."/>
            <person name="Grigoriev I.V."/>
            <person name="Hilden K.S."/>
            <person name="Makela M.R."/>
            <person name="de Vries R.P."/>
        </authorList>
    </citation>
    <scope>NUCLEOTIDE SEQUENCE [LARGE SCALE GENOMIC DNA]</scope>
    <source>
        <strain evidence="2 3">CBS 464.89</strain>
    </source>
</reference>
<organism evidence="2 3">
    <name type="scientific">Dichomitus squalens</name>
    <dbReference type="NCBI Taxonomy" id="114155"/>
    <lineage>
        <taxon>Eukaryota</taxon>
        <taxon>Fungi</taxon>
        <taxon>Dikarya</taxon>
        <taxon>Basidiomycota</taxon>
        <taxon>Agaricomycotina</taxon>
        <taxon>Agaricomycetes</taxon>
        <taxon>Polyporales</taxon>
        <taxon>Polyporaceae</taxon>
        <taxon>Dichomitus</taxon>
    </lineage>
</organism>
<feature type="compositionally biased region" description="Basic residues" evidence="1">
    <location>
        <begin position="50"/>
        <end position="60"/>
    </location>
</feature>
<dbReference type="Proteomes" id="UP000292082">
    <property type="component" value="Unassembled WGS sequence"/>
</dbReference>
<proteinExistence type="predicted"/>
<name>A0A4Q9P2Y5_9APHY</name>
<evidence type="ECO:0000313" key="3">
    <source>
        <dbReference type="Proteomes" id="UP000292082"/>
    </source>
</evidence>
<gene>
    <name evidence="2" type="ORF">BD310DRAFT_536497</name>
</gene>
<keyword evidence="3" id="KW-1185">Reference proteome</keyword>
<accession>A0A4Q9P2Y5</accession>
<dbReference type="EMBL" id="ML145134">
    <property type="protein sequence ID" value="TBU57670.1"/>
    <property type="molecule type" value="Genomic_DNA"/>
</dbReference>
<protein>
    <submittedName>
        <fullName evidence="2">Uncharacterized protein</fullName>
    </submittedName>
</protein>